<feature type="transmembrane region" description="Helical" evidence="8">
    <location>
        <begin position="175"/>
        <end position="195"/>
    </location>
</feature>
<feature type="transmembrane region" description="Helical" evidence="8">
    <location>
        <begin position="54"/>
        <end position="73"/>
    </location>
</feature>
<evidence type="ECO:0000256" key="1">
    <source>
        <dbReference type="ARBA" id="ARBA00004651"/>
    </source>
</evidence>
<feature type="transmembrane region" description="Helical" evidence="8">
    <location>
        <begin position="115"/>
        <end position="135"/>
    </location>
</feature>
<dbReference type="Pfam" id="PF07690">
    <property type="entry name" value="MFS_1"/>
    <property type="match status" value="1"/>
</dbReference>
<dbReference type="FunFam" id="1.20.1720.10:FF:000004">
    <property type="entry name" value="EmrB/QacA family drug resistance transporter"/>
    <property type="match status" value="1"/>
</dbReference>
<feature type="transmembrane region" description="Helical" evidence="8">
    <location>
        <begin position="147"/>
        <end position="169"/>
    </location>
</feature>
<dbReference type="InterPro" id="IPR004638">
    <property type="entry name" value="EmrB-like"/>
</dbReference>
<reference evidence="10 11" key="1">
    <citation type="journal article" date="2014" name="Int. J. Syst. Evol. Microbiol.">
        <title>Complete genome sequence of Corynebacterium casei LMG S-19264T (=DSM 44701T), isolated from a smear-ripened cheese.</title>
        <authorList>
            <consortium name="US DOE Joint Genome Institute (JGI-PGF)"/>
            <person name="Walter F."/>
            <person name="Albersmeier A."/>
            <person name="Kalinowski J."/>
            <person name="Ruckert C."/>
        </authorList>
    </citation>
    <scope>NUCLEOTIDE SEQUENCE [LARGE SCALE GENOMIC DNA]</scope>
    <source>
        <strain evidence="10 11">KCTC 19473</strain>
    </source>
</reference>
<feature type="transmembrane region" description="Helical" evidence="8">
    <location>
        <begin position="275"/>
        <end position="296"/>
    </location>
</feature>
<evidence type="ECO:0000256" key="5">
    <source>
        <dbReference type="ARBA" id="ARBA00022692"/>
    </source>
</evidence>
<dbReference type="SUPFAM" id="SSF103473">
    <property type="entry name" value="MFS general substrate transporter"/>
    <property type="match status" value="2"/>
</dbReference>
<accession>A0A919CHK4</accession>
<feature type="domain" description="Major facilitator superfamily (MFS) profile" evidence="9">
    <location>
        <begin position="20"/>
        <end position="492"/>
    </location>
</feature>
<evidence type="ECO:0000256" key="6">
    <source>
        <dbReference type="ARBA" id="ARBA00022989"/>
    </source>
</evidence>
<keyword evidence="7 8" id="KW-0472">Membrane</keyword>
<dbReference type="Proteomes" id="UP000654947">
    <property type="component" value="Unassembled WGS sequence"/>
</dbReference>
<keyword evidence="6 8" id="KW-1133">Transmembrane helix</keyword>
<feature type="transmembrane region" description="Helical" evidence="8">
    <location>
        <begin position="207"/>
        <end position="227"/>
    </location>
</feature>
<feature type="transmembrane region" description="Helical" evidence="8">
    <location>
        <begin position="367"/>
        <end position="387"/>
    </location>
</feature>
<evidence type="ECO:0000259" key="9">
    <source>
        <dbReference type="PROSITE" id="PS50850"/>
    </source>
</evidence>
<dbReference type="InterPro" id="IPR020846">
    <property type="entry name" value="MFS_dom"/>
</dbReference>
<evidence type="ECO:0000256" key="8">
    <source>
        <dbReference type="SAM" id="Phobius"/>
    </source>
</evidence>
<dbReference type="PANTHER" id="PTHR23501">
    <property type="entry name" value="MAJOR FACILITATOR SUPERFAMILY"/>
    <property type="match status" value="1"/>
</dbReference>
<dbReference type="PROSITE" id="PS50850">
    <property type="entry name" value="MFS"/>
    <property type="match status" value="1"/>
</dbReference>
<comment type="similarity">
    <text evidence="2">Belongs to the major facilitator superfamily. TCR/Tet family.</text>
</comment>
<keyword evidence="4" id="KW-1003">Cell membrane</keyword>
<feature type="transmembrane region" description="Helical" evidence="8">
    <location>
        <begin position="308"/>
        <end position="329"/>
    </location>
</feature>
<dbReference type="RefSeq" id="WP_040699098.1">
    <property type="nucleotide sequence ID" value="NZ_BMXL01000006.1"/>
</dbReference>
<evidence type="ECO:0000256" key="2">
    <source>
        <dbReference type="ARBA" id="ARBA00007520"/>
    </source>
</evidence>
<gene>
    <name evidence="10" type="ORF">GCM10007147_16770</name>
</gene>
<evidence type="ECO:0000256" key="7">
    <source>
        <dbReference type="ARBA" id="ARBA00023136"/>
    </source>
</evidence>
<feature type="transmembrane region" description="Helical" evidence="8">
    <location>
        <begin position="85"/>
        <end position="103"/>
    </location>
</feature>
<feature type="transmembrane region" description="Helical" evidence="8">
    <location>
        <begin position="469"/>
        <end position="488"/>
    </location>
</feature>
<dbReference type="EMBL" id="BMXL01000006">
    <property type="protein sequence ID" value="GHD22478.1"/>
    <property type="molecule type" value="Genomic_DNA"/>
</dbReference>
<evidence type="ECO:0000313" key="11">
    <source>
        <dbReference type="Proteomes" id="UP000654947"/>
    </source>
</evidence>
<dbReference type="PANTHER" id="PTHR23501:SF197">
    <property type="entry name" value="COMD"/>
    <property type="match status" value="1"/>
</dbReference>
<keyword evidence="3" id="KW-0813">Transport</keyword>
<comment type="caution">
    <text evidence="10">The sequence shown here is derived from an EMBL/GenBank/DDBJ whole genome shotgun (WGS) entry which is preliminary data.</text>
</comment>
<name>A0A919CHK4_9ACTN</name>
<dbReference type="InterPro" id="IPR036259">
    <property type="entry name" value="MFS_trans_sf"/>
</dbReference>
<comment type="subcellular location">
    <subcellularLocation>
        <location evidence="1">Cell membrane</location>
        <topology evidence="1">Multi-pass membrane protein</topology>
    </subcellularLocation>
</comment>
<feature type="transmembrane region" description="Helical" evidence="8">
    <location>
        <begin position="408"/>
        <end position="427"/>
    </location>
</feature>
<dbReference type="GO" id="GO:0022857">
    <property type="term" value="F:transmembrane transporter activity"/>
    <property type="evidence" value="ECO:0007669"/>
    <property type="project" value="InterPro"/>
</dbReference>
<evidence type="ECO:0000256" key="3">
    <source>
        <dbReference type="ARBA" id="ARBA00022448"/>
    </source>
</evidence>
<dbReference type="InterPro" id="IPR011701">
    <property type="entry name" value="MFS"/>
</dbReference>
<dbReference type="NCBIfam" id="TIGR00711">
    <property type="entry name" value="efflux_EmrB"/>
    <property type="match status" value="1"/>
</dbReference>
<feature type="transmembrane region" description="Helical" evidence="8">
    <location>
        <begin position="233"/>
        <end position="254"/>
    </location>
</feature>
<evidence type="ECO:0000313" key="10">
    <source>
        <dbReference type="EMBL" id="GHD22478.1"/>
    </source>
</evidence>
<evidence type="ECO:0000256" key="4">
    <source>
        <dbReference type="ARBA" id="ARBA00022475"/>
    </source>
</evidence>
<feature type="transmembrane region" description="Helical" evidence="8">
    <location>
        <begin position="20"/>
        <end position="42"/>
    </location>
</feature>
<dbReference type="Gene3D" id="1.20.1250.20">
    <property type="entry name" value="MFS general substrate transporter like domains"/>
    <property type="match status" value="1"/>
</dbReference>
<dbReference type="GO" id="GO:0005886">
    <property type="term" value="C:plasma membrane"/>
    <property type="evidence" value="ECO:0007669"/>
    <property type="project" value="UniProtKB-SubCell"/>
</dbReference>
<sequence length="498" mass="51381">MSENTAAAETPVVPKNIRRVLMGVLMAMLLSMLDGLIVGTAMPTVVADIGGVDHISWVVTAYTLATACSTPVWGKLGDLFNHKHVFLTSVAVFMIGSVLAGQASTMGELIGFRALQGIGGGGLMAGAFALIGVLLPPRERGKYQGMVAITQALGSIGGPLLGGLITGFLGWRWAFYINIPLGLIVLVWCAVLLQVPSTRRGKVSMDWLGITLMTGMISTVVMTATWAGSTYAWGSWQILVLIAASLVLLAAFVASQKRATEPLLPLRLFTGHRNFPIAAILLTVAGVAMFGGTLYLPLFQQTVQGVSASSSGMLLLPMMAGTVVASTIAGKVMVRTGRYKVFPVLGAASLTVGMGLLATMGTTTSHLTTSIYMVLVGTGTGFTIQMANTIAQNSVELRDMGSASSATSLFRSLGGSLGVAVFGSLFARAVQGHPGAPAGGGVPETPAVEGAFHAATDSYLQAVAHGTHHIFLVGALCGAAALVAALLIEEVPLRGKPG</sequence>
<keyword evidence="11" id="KW-1185">Reference proteome</keyword>
<dbReference type="Gene3D" id="1.20.1720.10">
    <property type="entry name" value="Multidrug resistance protein D"/>
    <property type="match status" value="1"/>
</dbReference>
<keyword evidence="5 8" id="KW-0812">Transmembrane</keyword>
<feature type="transmembrane region" description="Helical" evidence="8">
    <location>
        <begin position="341"/>
        <end position="361"/>
    </location>
</feature>
<proteinExistence type="inferred from homology"/>
<dbReference type="AlphaFoldDB" id="A0A919CHK4"/>
<organism evidence="10 11">
    <name type="scientific">Nocardiopsis kunsanensis</name>
    <dbReference type="NCBI Taxonomy" id="141693"/>
    <lineage>
        <taxon>Bacteria</taxon>
        <taxon>Bacillati</taxon>
        <taxon>Actinomycetota</taxon>
        <taxon>Actinomycetes</taxon>
        <taxon>Streptosporangiales</taxon>
        <taxon>Nocardiopsidaceae</taxon>
        <taxon>Nocardiopsis</taxon>
    </lineage>
</organism>
<protein>
    <submittedName>
        <fullName evidence="10">MFS transporter</fullName>
    </submittedName>
</protein>
<dbReference type="CDD" id="cd17502">
    <property type="entry name" value="MFS_Azr1_MDR_like"/>
    <property type="match status" value="1"/>
</dbReference>